<dbReference type="GO" id="GO:0009451">
    <property type="term" value="P:RNA modification"/>
    <property type="evidence" value="ECO:0007669"/>
    <property type="project" value="InterPro"/>
</dbReference>
<protein>
    <recommendedName>
        <fullName evidence="5">Pentacotripeptide-repeat region of PRORP domain-containing protein</fullName>
    </recommendedName>
</protein>
<evidence type="ECO:0000313" key="3">
    <source>
        <dbReference type="EMBL" id="EFJ26229.1"/>
    </source>
</evidence>
<evidence type="ECO:0000256" key="1">
    <source>
        <dbReference type="ARBA" id="ARBA00022737"/>
    </source>
</evidence>
<dbReference type="PROSITE" id="PS51375">
    <property type="entry name" value="PPR"/>
    <property type="match status" value="5"/>
</dbReference>
<name>D8RPB7_SELML</name>
<dbReference type="KEGG" id="smo:SELMODRAFT_173113"/>
<feature type="repeat" description="PPR" evidence="2">
    <location>
        <begin position="215"/>
        <end position="251"/>
    </location>
</feature>
<proteinExistence type="predicted"/>
<feature type="repeat" description="PPR" evidence="2">
    <location>
        <begin position="108"/>
        <end position="142"/>
    </location>
</feature>
<dbReference type="Pfam" id="PF13041">
    <property type="entry name" value="PPR_2"/>
    <property type="match status" value="1"/>
</dbReference>
<dbReference type="PANTHER" id="PTHR47926:SF533">
    <property type="entry name" value="DYW DOMAIN-CONTAINING PROTEIN"/>
    <property type="match status" value="1"/>
</dbReference>
<dbReference type="Gene3D" id="1.25.40.10">
    <property type="entry name" value="Tetratricopeptide repeat domain"/>
    <property type="match status" value="5"/>
</dbReference>
<dbReference type="NCBIfam" id="TIGR00756">
    <property type="entry name" value="PPR"/>
    <property type="match status" value="4"/>
</dbReference>
<dbReference type="EMBL" id="GL377585">
    <property type="protein sequence ID" value="EFJ26229.1"/>
    <property type="molecule type" value="Genomic_DNA"/>
</dbReference>
<dbReference type="PANTHER" id="PTHR47926">
    <property type="entry name" value="PENTATRICOPEPTIDE REPEAT-CONTAINING PROTEIN"/>
    <property type="match status" value="1"/>
</dbReference>
<feature type="repeat" description="PPR" evidence="2">
    <location>
        <begin position="319"/>
        <end position="353"/>
    </location>
</feature>
<evidence type="ECO:0000313" key="4">
    <source>
        <dbReference type="Proteomes" id="UP000001514"/>
    </source>
</evidence>
<dbReference type="Proteomes" id="UP000001514">
    <property type="component" value="Unassembled WGS sequence"/>
</dbReference>
<dbReference type="AlphaFoldDB" id="D8RPB7"/>
<dbReference type="InParanoid" id="D8RPB7"/>
<feature type="repeat" description="PPR" evidence="2">
    <location>
        <begin position="288"/>
        <end position="318"/>
    </location>
</feature>
<keyword evidence="4" id="KW-1185">Reference proteome</keyword>
<dbReference type="Gramene" id="EFJ26229">
    <property type="protein sequence ID" value="EFJ26229"/>
    <property type="gene ID" value="SELMODRAFT_173113"/>
</dbReference>
<accession>D8RPB7</accession>
<evidence type="ECO:0008006" key="5">
    <source>
        <dbReference type="Google" id="ProtNLM"/>
    </source>
</evidence>
<keyword evidence="1" id="KW-0677">Repeat</keyword>
<dbReference type="GO" id="GO:0048731">
    <property type="term" value="P:system development"/>
    <property type="evidence" value="ECO:0007669"/>
    <property type="project" value="UniProtKB-ARBA"/>
</dbReference>
<dbReference type="eggNOG" id="KOG4197">
    <property type="taxonomic scope" value="Eukaryota"/>
</dbReference>
<reference evidence="3 4" key="1">
    <citation type="journal article" date="2011" name="Science">
        <title>The Selaginella genome identifies genetic changes associated with the evolution of vascular plants.</title>
        <authorList>
            <person name="Banks J.A."/>
            <person name="Nishiyama T."/>
            <person name="Hasebe M."/>
            <person name="Bowman J.L."/>
            <person name="Gribskov M."/>
            <person name="dePamphilis C."/>
            <person name="Albert V.A."/>
            <person name="Aono N."/>
            <person name="Aoyama T."/>
            <person name="Ambrose B.A."/>
            <person name="Ashton N.W."/>
            <person name="Axtell M.J."/>
            <person name="Barker E."/>
            <person name="Barker M.S."/>
            <person name="Bennetzen J.L."/>
            <person name="Bonawitz N.D."/>
            <person name="Chapple C."/>
            <person name="Cheng C."/>
            <person name="Correa L.G."/>
            <person name="Dacre M."/>
            <person name="DeBarry J."/>
            <person name="Dreyer I."/>
            <person name="Elias M."/>
            <person name="Engstrom E.M."/>
            <person name="Estelle M."/>
            <person name="Feng L."/>
            <person name="Finet C."/>
            <person name="Floyd S.K."/>
            <person name="Frommer W.B."/>
            <person name="Fujita T."/>
            <person name="Gramzow L."/>
            <person name="Gutensohn M."/>
            <person name="Harholt J."/>
            <person name="Hattori M."/>
            <person name="Heyl A."/>
            <person name="Hirai T."/>
            <person name="Hiwatashi Y."/>
            <person name="Ishikawa M."/>
            <person name="Iwata M."/>
            <person name="Karol K.G."/>
            <person name="Koehler B."/>
            <person name="Kolukisaoglu U."/>
            <person name="Kubo M."/>
            <person name="Kurata T."/>
            <person name="Lalonde S."/>
            <person name="Li K."/>
            <person name="Li Y."/>
            <person name="Litt A."/>
            <person name="Lyons E."/>
            <person name="Manning G."/>
            <person name="Maruyama T."/>
            <person name="Michael T.P."/>
            <person name="Mikami K."/>
            <person name="Miyazaki S."/>
            <person name="Morinaga S."/>
            <person name="Murata T."/>
            <person name="Mueller-Roeber B."/>
            <person name="Nelson D.R."/>
            <person name="Obara M."/>
            <person name="Oguri Y."/>
            <person name="Olmstead R.G."/>
            <person name="Onodera N."/>
            <person name="Petersen B.L."/>
            <person name="Pils B."/>
            <person name="Prigge M."/>
            <person name="Rensing S.A."/>
            <person name="Riano-Pachon D.M."/>
            <person name="Roberts A.W."/>
            <person name="Sato Y."/>
            <person name="Scheller H.V."/>
            <person name="Schulz B."/>
            <person name="Schulz C."/>
            <person name="Shakirov E.V."/>
            <person name="Shibagaki N."/>
            <person name="Shinohara N."/>
            <person name="Shippen D.E."/>
            <person name="Soerensen I."/>
            <person name="Sotooka R."/>
            <person name="Sugimoto N."/>
            <person name="Sugita M."/>
            <person name="Sumikawa N."/>
            <person name="Tanurdzic M."/>
            <person name="Theissen G."/>
            <person name="Ulvskov P."/>
            <person name="Wakazuki S."/>
            <person name="Weng J.K."/>
            <person name="Willats W.W."/>
            <person name="Wipf D."/>
            <person name="Wolf P.G."/>
            <person name="Yang L."/>
            <person name="Zimmer A.D."/>
            <person name="Zhu Q."/>
            <person name="Mitros T."/>
            <person name="Hellsten U."/>
            <person name="Loque D."/>
            <person name="Otillar R."/>
            <person name="Salamov A."/>
            <person name="Schmutz J."/>
            <person name="Shapiro H."/>
            <person name="Lindquist E."/>
            <person name="Lucas S."/>
            <person name="Rokhsar D."/>
            <person name="Grigoriev I.V."/>
        </authorList>
    </citation>
    <scope>NUCLEOTIDE SEQUENCE [LARGE SCALE GENOMIC DNA]</scope>
</reference>
<evidence type="ECO:0000256" key="2">
    <source>
        <dbReference type="PROSITE-ProRule" id="PRU00708"/>
    </source>
</evidence>
<dbReference type="InterPro" id="IPR002885">
    <property type="entry name" value="PPR_rpt"/>
</dbReference>
<dbReference type="InterPro" id="IPR011990">
    <property type="entry name" value="TPR-like_helical_dom_sf"/>
</dbReference>
<sequence length="601" mass="65416">MPIQRKKSSEIKLYCALLKQFLNARSLNEGKRIHEILASRGYDQEAYYGNLLISLYGMCGLVRDAEAAYAKRMAYRDLETFQYMMDVYVSCGDLTSARHFFNIVPYKGVATWNEMILAYAQRGHVEQALGVFRLMDLEGIEPNQASFVRVFDSCAVASALREGIVVAGLYGGGDIARSGRLDRDVFLGNLLVQMYGRCGSVRDAVAAFGEIAAKNSFSWNSLLVAFAQNGDFGAAEPLELFVLMDLEGFQADRVTFVVVLDACGSVGDLQTGSEIHREICCRDSLLSNAVVGTALVDLYAKCGRLEDAVLVFQQMPSRNVVSWNALVSACARNARHLDAKKVFDGMPQRDIASWNSMLAACFHGGEFRRGIELFVEMDVEGIQHDAISLVSALDACASLPDLVHGKLVVAAANAELLDGLRVGTAVLNLYGKCGCLQEARSVFERMVAFSRPSAPLWNAMIAAVAHSGESKASMELVCSMLLHGIQPDEVTLLASLTACSHAGTKFSHLHPILDDHFGAKLSQEHYTCLVDHLGRSGRMGEAEELLEAMPFKPDQVSLVALLGACGLQGDLSRGQRAFAKLGEFEDHAVTAIGCKELLHDA</sequence>
<dbReference type="GO" id="GO:0003723">
    <property type="term" value="F:RNA binding"/>
    <property type="evidence" value="ECO:0007669"/>
    <property type="project" value="InterPro"/>
</dbReference>
<dbReference type="Pfam" id="PF01535">
    <property type="entry name" value="PPR"/>
    <property type="match status" value="7"/>
</dbReference>
<dbReference type="InterPro" id="IPR046960">
    <property type="entry name" value="PPR_At4g14850-like_plant"/>
</dbReference>
<feature type="repeat" description="PPR" evidence="2">
    <location>
        <begin position="453"/>
        <end position="487"/>
    </location>
</feature>
<dbReference type="FunFam" id="1.25.40.10:FF:000158">
    <property type="entry name" value="pentatricopeptide repeat-containing protein At2g33680"/>
    <property type="match status" value="1"/>
</dbReference>
<dbReference type="HOGENOM" id="CLU_002706_0_1_1"/>
<gene>
    <name evidence="3" type="ORF">SELMODRAFT_173113</name>
</gene>
<organism evidence="4">
    <name type="scientific">Selaginella moellendorffii</name>
    <name type="common">Spikemoss</name>
    <dbReference type="NCBI Taxonomy" id="88036"/>
    <lineage>
        <taxon>Eukaryota</taxon>
        <taxon>Viridiplantae</taxon>
        <taxon>Streptophyta</taxon>
        <taxon>Embryophyta</taxon>
        <taxon>Tracheophyta</taxon>
        <taxon>Lycopodiopsida</taxon>
        <taxon>Selaginellales</taxon>
        <taxon>Selaginellaceae</taxon>
        <taxon>Selaginella</taxon>
    </lineage>
</organism>